<dbReference type="PANTHER" id="PTHR38479:SF2">
    <property type="entry name" value="WINGED HELIX DNA-BINDING DOMAIN-CONTAINING PROTEIN"/>
    <property type="match status" value="1"/>
</dbReference>
<proteinExistence type="predicted"/>
<keyword evidence="2" id="KW-1185">Reference proteome</keyword>
<dbReference type="PANTHER" id="PTHR38479">
    <property type="entry name" value="LMO0824 PROTEIN"/>
    <property type="match status" value="1"/>
</dbReference>
<evidence type="ECO:0000313" key="1">
    <source>
        <dbReference type="EMBL" id="MCO1655835.1"/>
    </source>
</evidence>
<evidence type="ECO:0000313" key="2">
    <source>
        <dbReference type="Proteomes" id="UP001165283"/>
    </source>
</evidence>
<name>A0ABT0ZYT5_9PSEU</name>
<reference evidence="1" key="1">
    <citation type="submission" date="2021-04" db="EMBL/GenBank/DDBJ databases">
        <title>Pseudonocardia sp. nov., isolated from sandy soil of mangrove forest.</title>
        <authorList>
            <person name="Zan Z."/>
            <person name="Huang R."/>
            <person name="Liu W."/>
        </authorList>
    </citation>
    <scope>NUCLEOTIDE SEQUENCE</scope>
    <source>
        <strain evidence="1">S2-4</strain>
    </source>
</reference>
<protein>
    <submittedName>
        <fullName evidence="1">AlkZ family DNA glycosylase</fullName>
    </submittedName>
</protein>
<dbReference type="Proteomes" id="UP001165283">
    <property type="component" value="Unassembled WGS sequence"/>
</dbReference>
<dbReference type="EMBL" id="JAGSOV010000024">
    <property type="protein sequence ID" value="MCO1655835.1"/>
    <property type="molecule type" value="Genomic_DNA"/>
</dbReference>
<dbReference type="InterPro" id="IPR009351">
    <property type="entry name" value="AlkZ-like"/>
</dbReference>
<comment type="caution">
    <text evidence="1">The sequence shown here is derived from an EMBL/GenBank/DDBJ whole genome shotgun (WGS) entry which is preliminary data.</text>
</comment>
<sequence length="369" mass="40651">MSRLSVPAGRLRGVGKRTPAGPTLTVAQLNRAVLARQLLLDRAELSLPDAIQRTAGLQTQYAPSGYVGLWSRVRGFRREQLTAALLAGEVVQGWVMRCTIHMVSAADYPPFTEAVREPRRRWWLHNAGAAAEVDMDAVADLVRGYLADGPLKQAEIQQRLVADGLPREVWQAVQLWVDLVRHPSAGTWERPRAHVYALAGPDLAPDPPLDVAASRDLLARRYLGAFGPASAKDVASFCGWSITEAREVLARLELRRFADEAGGELVDVPDAPLPPPDAPAPVRFLGQWEAVLLAHARRAQVLPDEHRAKVFHTRMPQSVRTFLVDGRVAGTWTVEGGVRWEPFEPLDPAHRAAVEEEAERLVAFHEAPL</sequence>
<dbReference type="Pfam" id="PF06224">
    <property type="entry name" value="AlkZ-like"/>
    <property type="match status" value="1"/>
</dbReference>
<organism evidence="1 2">
    <name type="scientific">Pseudonocardia humida</name>
    <dbReference type="NCBI Taxonomy" id="2800819"/>
    <lineage>
        <taxon>Bacteria</taxon>
        <taxon>Bacillati</taxon>
        <taxon>Actinomycetota</taxon>
        <taxon>Actinomycetes</taxon>
        <taxon>Pseudonocardiales</taxon>
        <taxon>Pseudonocardiaceae</taxon>
        <taxon>Pseudonocardia</taxon>
    </lineage>
</organism>
<accession>A0ABT0ZYT5</accession>
<gene>
    <name evidence="1" type="ORF">KDL28_12300</name>
</gene>